<proteinExistence type="predicted"/>
<evidence type="ECO:0000313" key="2">
    <source>
        <dbReference type="Proteomes" id="UP000176329"/>
    </source>
</evidence>
<reference evidence="1 2" key="1">
    <citation type="journal article" date="2016" name="Nat. Commun.">
        <title>Thousands of microbial genomes shed light on interconnected biogeochemical processes in an aquifer system.</title>
        <authorList>
            <person name="Anantharaman K."/>
            <person name="Brown C.T."/>
            <person name="Hug L.A."/>
            <person name="Sharon I."/>
            <person name="Castelle C.J."/>
            <person name="Probst A.J."/>
            <person name="Thomas B.C."/>
            <person name="Singh A."/>
            <person name="Wilkins M.J."/>
            <person name="Karaoz U."/>
            <person name="Brodie E.L."/>
            <person name="Williams K.H."/>
            <person name="Hubbard S.S."/>
            <person name="Banfield J.F."/>
        </authorList>
    </citation>
    <scope>NUCLEOTIDE SEQUENCE [LARGE SCALE GENOMIC DNA]</scope>
</reference>
<dbReference type="EMBL" id="MFPV01000009">
    <property type="protein sequence ID" value="OGH62914.1"/>
    <property type="molecule type" value="Genomic_DNA"/>
</dbReference>
<dbReference type="Proteomes" id="UP000176329">
    <property type="component" value="Unassembled WGS sequence"/>
</dbReference>
<accession>A0A1F6LUC4</accession>
<name>A0A1F6LUC4_9BACT</name>
<protein>
    <submittedName>
        <fullName evidence="1">Uncharacterized protein</fullName>
    </submittedName>
</protein>
<dbReference type="AlphaFoldDB" id="A0A1F6LUC4"/>
<sequence length="208" mass="23339">MSAQTPIVFFATVEWHVTSNSRRAHISTDRPLADQWTREQLGLNGEPSRLDDPRVVARHRVALHPFLNAGSTELQLAVFCNFLRAIAEYLFNHATVPRDARKSFHYVRENRFILGHGQSMLAIDVMDDAFELNTIADRPIHIDTHHIRTHLHTEALITFLLQHSKDAIAAVTAVANASPDPTDALVQEALRLAGARDPVVVELRTHTP</sequence>
<organism evidence="1 2">
    <name type="scientific">Candidatus Magasanikbacteria bacterium RIFCSPHIGHO2_01_FULL_50_8</name>
    <dbReference type="NCBI Taxonomy" id="1798674"/>
    <lineage>
        <taxon>Bacteria</taxon>
        <taxon>Candidatus Magasanikiibacteriota</taxon>
    </lineage>
</organism>
<gene>
    <name evidence="1" type="ORF">A2848_03080</name>
</gene>
<evidence type="ECO:0000313" key="1">
    <source>
        <dbReference type="EMBL" id="OGH62914.1"/>
    </source>
</evidence>
<comment type="caution">
    <text evidence="1">The sequence shown here is derived from an EMBL/GenBank/DDBJ whole genome shotgun (WGS) entry which is preliminary data.</text>
</comment>